<name>F4RR71_MELLP</name>
<proteinExistence type="predicted"/>
<dbReference type="RefSeq" id="XP_007411529.1">
    <property type="nucleotide sequence ID" value="XM_007411467.1"/>
</dbReference>
<evidence type="ECO:0000256" key="1">
    <source>
        <dbReference type="SAM" id="MobiDB-lite"/>
    </source>
</evidence>
<dbReference type="EMBL" id="GL883114">
    <property type="protein sequence ID" value="EGG05164.1"/>
    <property type="molecule type" value="Genomic_DNA"/>
</dbReference>
<reference evidence="3" key="1">
    <citation type="journal article" date="2011" name="Proc. Natl. Acad. Sci. U.S.A.">
        <title>Obligate biotrophy features unraveled by the genomic analysis of rust fungi.</title>
        <authorList>
            <person name="Duplessis S."/>
            <person name="Cuomo C.A."/>
            <person name="Lin Y.-C."/>
            <person name="Aerts A."/>
            <person name="Tisserant E."/>
            <person name="Veneault-Fourrey C."/>
            <person name="Joly D.L."/>
            <person name="Hacquard S."/>
            <person name="Amselem J."/>
            <person name="Cantarel B.L."/>
            <person name="Chiu R."/>
            <person name="Coutinho P.M."/>
            <person name="Feau N."/>
            <person name="Field M."/>
            <person name="Frey P."/>
            <person name="Gelhaye E."/>
            <person name="Goldberg J."/>
            <person name="Grabherr M.G."/>
            <person name="Kodira C.D."/>
            <person name="Kohler A."/>
            <person name="Kuees U."/>
            <person name="Lindquist E.A."/>
            <person name="Lucas S.M."/>
            <person name="Mago R."/>
            <person name="Mauceli E."/>
            <person name="Morin E."/>
            <person name="Murat C."/>
            <person name="Pangilinan J.L."/>
            <person name="Park R."/>
            <person name="Pearson M."/>
            <person name="Quesneville H."/>
            <person name="Rouhier N."/>
            <person name="Sakthikumar S."/>
            <person name="Salamov A.A."/>
            <person name="Schmutz J."/>
            <person name="Selles B."/>
            <person name="Shapiro H."/>
            <person name="Tanguay P."/>
            <person name="Tuskan G.A."/>
            <person name="Henrissat B."/>
            <person name="Van de Peer Y."/>
            <person name="Rouze P."/>
            <person name="Ellis J.G."/>
            <person name="Dodds P.N."/>
            <person name="Schein J.E."/>
            <person name="Zhong S."/>
            <person name="Hamelin R.C."/>
            <person name="Grigoriev I.V."/>
            <person name="Szabo L.J."/>
            <person name="Martin F."/>
        </authorList>
    </citation>
    <scope>NUCLEOTIDE SEQUENCE [LARGE SCALE GENOMIC DNA]</scope>
    <source>
        <strain evidence="3">98AG31 / pathotype 3-4-7</strain>
    </source>
</reference>
<evidence type="ECO:0000313" key="2">
    <source>
        <dbReference type="EMBL" id="EGG05164.1"/>
    </source>
</evidence>
<protein>
    <submittedName>
        <fullName evidence="2">Uncharacterized protein</fullName>
    </submittedName>
</protein>
<keyword evidence="3" id="KW-1185">Reference proteome</keyword>
<organism evidence="3">
    <name type="scientific">Melampsora larici-populina (strain 98AG31 / pathotype 3-4-7)</name>
    <name type="common">Poplar leaf rust fungus</name>
    <dbReference type="NCBI Taxonomy" id="747676"/>
    <lineage>
        <taxon>Eukaryota</taxon>
        <taxon>Fungi</taxon>
        <taxon>Dikarya</taxon>
        <taxon>Basidiomycota</taxon>
        <taxon>Pucciniomycotina</taxon>
        <taxon>Pucciniomycetes</taxon>
        <taxon>Pucciniales</taxon>
        <taxon>Melampsoraceae</taxon>
        <taxon>Melampsora</taxon>
    </lineage>
</organism>
<feature type="region of interest" description="Disordered" evidence="1">
    <location>
        <begin position="215"/>
        <end position="243"/>
    </location>
</feature>
<dbReference type="AlphaFoldDB" id="F4RR71"/>
<dbReference type="OrthoDB" id="2504084at2759"/>
<evidence type="ECO:0000313" key="3">
    <source>
        <dbReference type="Proteomes" id="UP000001072"/>
    </source>
</evidence>
<dbReference type="Proteomes" id="UP000001072">
    <property type="component" value="Unassembled WGS sequence"/>
</dbReference>
<sequence length="638" mass="71666">MSKPNELHEDTVFQADSDIQRIVSELPPILKEIPDNISPEEKAKLPPYVNRLRHFLKISCAHKRLVIHRAFLNHITSLTICKSKSGQVTLGKISKGNASLSSDPQNRPTDPKLSFGRFPGPASNLNRKSAIESKAICIKLSREITREIVECTSQFEERPTWNTPYIAVGAMTLLSLDLLELSMHSSSSKLRNKRTAEYEIDVSTTKTINRAKKHLKRCPNQSGMRGFEGSSEVNPAVTDQEDNGTWTEMSTTLETLTDEEIQSMKEVRRRELEQGLEVLERLSRWSPIAERGVILVRNLLGQKDPLNTVIDPDKTPSHQRTCYRPGIFATTAKSLTAPITKIVARQDLKIPGQIDLFPPQAKQCIDSRLVDTNEGNRRVSPNTLSPLAHVPPILPPNVNSGESYHFNQVQPSEVFQSTNAQQYHLGTSYPQVPTQDLRAITHSHASNATFHISTNDEQSRSNVHSNFTSPQPLPQSFKFTHQNPHIPESDFVQTSTSNLKPDYISPIPTNSTNLNQIRNQSPLQFINKTTTDQRNHHQQQHPIDLSNHQASYLTSTTDSNTNSSSTNLLQTCSISRSDESHPGPNENGFQTLHQDQTRRVWQNNDEIGVPYDYIESLLNSSFGHYAAPIDFDGIFFPS</sequence>
<dbReference type="KEGG" id="mlr:MELLADRAFT_64370"/>
<dbReference type="HOGENOM" id="CLU_428981_0_0_1"/>
<dbReference type="GeneID" id="18930250"/>
<dbReference type="InParanoid" id="F4RR71"/>
<feature type="compositionally biased region" description="Polar residues" evidence="1">
    <location>
        <begin position="96"/>
        <end position="108"/>
    </location>
</feature>
<accession>F4RR71</accession>
<dbReference type="VEuPathDB" id="FungiDB:MELLADRAFT_64370"/>
<gene>
    <name evidence="2" type="ORF">MELLADRAFT_64370</name>
</gene>
<feature type="region of interest" description="Disordered" evidence="1">
    <location>
        <begin position="95"/>
        <end position="119"/>
    </location>
</feature>